<proteinExistence type="predicted"/>
<feature type="domain" description="Helicase MOV-10-like beta-barrel" evidence="7">
    <location>
        <begin position="188"/>
        <end position="267"/>
    </location>
</feature>
<keyword evidence="3" id="KW-0547">Nucleotide-binding</keyword>
<dbReference type="GO" id="GO:0005524">
    <property type="term" value="F:ATP binding"/>
    <property type="evidence" value="ECO:0007669"/>
    <property type="project" value="UniProtKB-KW"/>
</dbReference>
<keyword evidence="2" id="KW-0963">Cytoplasm</keyword>
<dbReference type="GO" id="GO:0016787">
    <property type="term" value="F:hydrolase activity"/>
    <property type="evidence" value="ECO:0007669"/>
    <property type="project" value="UniProtKB-KW"/>
</dbReference>
<sequence length="521" mass="59072">MCGVIFFYLKKLCRFLFRKVFGYDHRHSLPSAKQDLQLNKTHTFSTNHSNDSIPSVPTTLNFSTSLNTPQTVPGPSRSSHSHAVCNKPVLSCDPSHSTSRHAKSKYNVVEKSSASLYVIPEDIKCLIKQDIVPEVLKKPLTPQTYKDYFTTLLYAEDFYHEKWEGFELKNVTLKLHVAEIRGRKDKNKNMNKTQIDDKSLVEIELDAICEKRPFLLSRDFAYVRPSGREVDPFQGIIFRVIKTNIVLVEFGDDFHAQHHPSFKYDIKLSFNRVCLKRTHQAIAAVSEMVFRKFLFPGCRPNDSYSPAYLVEGPLSVTRDKSLSKTGMVIQGAVVQLCQASSHNKILICAPLNNTCDVFTRSLRKEIGDSNIFRANAAFRELDGVPVDILPFCPYKEKEETFSCPSLSQLLNFKVIVTTFMSSFRLHNEGIEGGHFTHIFLVDACYVSEPEILVPLTNLTSVSTNVVVTGCPGTKSCWVRSELARQNGLRTSYFERLWQSKLYKDPSSEYITRLTGDATSST</sequence>
<dbReference type="AlphaFoldDB" id="A0AAD8ISG1"/>
<dbReference type="InterPro" id="IPR049080">
    <property type="entry name" value="MOV-10-like_beta-barrel"/>
</dbReference>
<name>A0AAD8ISG1_9APIA</name>
<evidence type="ECO:0000256" key="3">
    <source>
        <dbReference type="ARBA" id="ARBA00022741"/>
    </source>
</evidence>
<evidence type="ECO:0000259" key="7">
    <source>
        <dbReference type="Pfam" id="PF21634"/>
    </source>
</evidence>
<accession>A0AAD8ISG1</accession>
<reference evidence="8" key="2">
    <citation type="submission" date="2023-05" db="EMBL/GenBank/DDBJ databases">
        <authorList>
            <person name="Schelkunov M.I."/>
        </authorList>
    </citation>
    <scope>NUCLEOTIDE SEQUENCE</scope>
    <source>
        <strain evidence="8">Hsosn_3</strain>
        <tissue evidence="8">Leaf</tissue>
    </source>
</reference>
<evidence type="ECO:0000313" key="8">
    <source>
        <dbReference type="EMBL" id="KAK1390239.1"/>
    </source>
</evidence>
<organism evidence="8 9">
    <name type="scientific">Heracleum sosnowskyi</name>
    <dbReference type="NCBI Taxonomy" id="360622"/>
    <lineage>
        <taxon>Eukaryota</taxon>
        <taxon>Viridiplantae</taxon>
        <taxon>Streptophyta</taxon>
        <taxon>Embryophyta</taxon>
        <taxon>Tracheophyta</taxon>
        <taxon>Spermatophyta</taxon>
        <taxon>Magnoliopsida</taxon>
        <taxon>eudicotyledons</taxon>
        <taxon>Gunneridae</taxon>
        <taxon>Pentapetalae</taxon>
        <taxon>asterids</taxon>
        <taxon>campanulids</taxon>
        <taxon>Apiales</taxon>
        <taxon>Apiaceae</taxon>
        <taxon>Apioideae</taxon>
        <taxon>apioid superclade</taxon>
        <taxon>Tordylieae</taxon>
        <taxon>Tordyliinae</taxon>
        <taxon>Heracleum</taxon>
    </lineage>
</organism>
<evidence type="ECO:0000256" key="2">
    <source>
        <dbReference type="ARBA" id="ARBA00022490"/>
    </source>
</evidence>
<keyword evidence="9" id="KW-1185">Reference proteome</keyword>
<dbReference type="PANTHER" id="PTHR45418:SF1">
    <property type="entry name" value="CANCER_TESTIS ANTIGEN 55"/>
    <property type="match status" value="1"/>
</dbReference>
<gene>
    <name evidence="8" type="ORF">POM88_018417</name>
</gene>
<dbReference type="Gene3D" id="3.40.50.300">
    <property type="entry name" value="P-loop containing nucleotide triphosphate hydrolases"/>
    <property type="match status" value="1"/>
</dbReference>
<evidence type="ECO:0000256" key="4">
    <source>
        <dbReference type="ARBA" id="ARBA00022801"/>
    </source>
</evidence>
<keyword evidence="6" id="KW-0067">ATP-binding</keyword>
<evidence type="ECO:0000256" key="5">
    <source>
        <dbReference type="ARBA" id="ARBA00022806"/>
    </source>
</evidence>
<dbReference type="Proteomes" id="UP001237642">
    <property type="component" value="Unassembled WGS sequence"/>
</dbReference>
<keyword evidence="5 8" id="KW-0347">Helicase</keyword>
<evidence type="ECO:0000256" key="1">
    <source>
        <dbReference type="ARBA" id="ARBA00004496"/>
    </source>
</evidence>
<dbReference type="GO" id="GO:0004386">
    <property type="term" value="F:helicase activity"/>
    <property type="evidence" value="ECO:0007669"/>
    <property type="project" value="UniProtKB-KW"/>
</dbReference>
<evidence type="ECO:0000313" key="9">
    <source>
        <dbReference type="Proteomes" id="UP001237642"/>
    </source>
</evidence>
<reference evidence="8" key="1">
    <citation type="submission" date="2023-02" db="EMBL/GenBank/DDBJ databases">
        <title>Genome of toxic invasive species Heracleum sosnowskyi carries increased number of genes despite the absence of recent whole-genome duplications.</title>
        <authorList>
            <person name="Schelkunov M."/>
            <person name="Shtratnikova V."/>
            <person name="Makarenko M."/>
            <person name="Klepikova A."/>
            <person name="Omelchenko D."/>
            <person name="Novikova G."/>
            <person name="Obukhova E."/>
            <person name="Bogdanov V."/>
            <person name="Penin A."/>
            <person name="Logacheva M."/>
        </authorList>
    </citation>
    <scope>NUCLEOTIDE SEQUENCE</scope>
    <source>
        <strain evidence="8">Hsosn_3</strain>
        <tissue evidence="8">Leaf</tissue>
    </source>
</reference>
<dbReference type="EMBL" id="JAUIZM010000004">
    <property type="protein sequence ID" value="KAK1390239.1"/>
    <property type="molecule type" value="Genomic_DNA"/>
</dbReference>
<evidence type="ECO:0000256" key="6">
    <source>
        <dbReference type="ARBA" id="ARBA00022840"/>
    </source>
</evidence>
<dbReference type="InterPro" id="IPR027417">
    <property type="entry name" value="P-loop_NTPase"/>
</dbReference>
<protein>
    <submittedName>
        <fullName evidence="8">RNA helicase SDE3</fullName>
    </submittedName>
</protein>
<dbReference type="GO" id="GO:0005737">
    <property type="term" value="C:cytoplasm"/>
    <property type="evidence" value="ECO:0007669"/>
    <property type="project" value="UniProtKB-SubCell"/>
</dbReference>
<keyword evidence="4" id="KW-0378">Hydrolase</keyword>
<dbReference type="Pfam" id="PF21634">
    <property type="entry name" value="MOV-10_beta-barrel"/>
    <property type="match status" value="1"/>
</dbReference>
<comment type="subcellular location">
    <subcellularLocation>
        <location evidence="1">Cytoplasm</location>
    </subcellularLocation>
</comment>
<comment type="caution">
    <text evidence="8">The sequence shown here is derived from an EMBL/GenBank/DDBJ whole genome shotgun (WGS) entry which is preliminary data.</text>
</comment>
<dbReference type="PANTHER" id="PTHR45418">
    <property type="entry name" value="CANCER/TESTIS ANTIGEN 55"/>
    <property type="match status" value="1"/>
</dbReference>